<dbReference type="SMART" id="SM00208">
    <property type="entry name" value="TNFR"/>
    <property type="match status" value="1"/>
</dbReference>
<dbReference type="InterPro" id="IPR001368">
    <property type="entry name" value="TNFR/NGFR_Cys_rich_reg"/>
</dbReference>
<dbReference type="InterPro" id="IPR008063">
    <property type="entry name" value="Fas_rcpt"/>
</dbReference>
<sequence length="167" mass="18720">MNRALVIMNALRLSLPLIYALNIWTTEYAAGCDDGQVEVNGRCCNPCPPGEYLKEMCSEHRPTVCSPCAEGHFSDHVTRWSYKIKHCYLQSCGLNSCFSTEYAEKCTPTTNANCSCRHGFLCSSNICSSCVENKCVTGERLKRTGDIFCGDIFNYERNKLGQLFVLK</sequence>
<dbReference type="GO" id="GO:0006915">
    <property type="term" value="P:apoptotic process"/>
    <property type="evidence" value="ECO:0007669"/>
    <property type="project" value="InterPro"/>
</dbReference>
<name>A0A3Q3WC07_MOLML</name>
<organism evidence="3 4">
    <name type="scientific">Mola mola</name>
    <name type="common">Ocean sunfish</name>
    <name type="synonym">Tetraodon mola</name>
    <dbReference type="NCBI Taxonomy" id="94237"/>
    <lineage>
        <taxon>Eukaryota</taxon>
        <taxon>Metazoa</taxon>
        <taxon>Chordata</taxon>
        <taxon>Craniata</taxon>
        <taxon>Vertebrata</taxon>
        <taxon>Euteleostomi</taxon>
        <taxon>Actinopterygii</taxon>
        <taxon>Neopterygii</taxon>
        <taxon>Teleostei</taxon>
        <taxon>Neoteleostei</taxon>
        <taxon>Acanthomorphata</taxon>
        <taxon>Eupercaria</taxon>
        <taxon>Tetraodontiformes</taxon>
        <taxon>Molidae</taxon>
        <taxon>Mola</taxon>
    </lineage>
</organism>
<feature type="chain" id="PRO_5018549600" description="TNFR-Cys domain-containing protein" evidence="1">
    <location>
        <begin position="21"/>
        <end position="167"/>
    </location>
</feature>
<evidence type="ECO:0000313" key="3">
    <source>
        <dbReference type="Ensembl" id="ENSMMOP00000014431.1"/>
    </source>
</evidence>
<protein>
    <recommendedName>
        <fullName evidence="2">TNFR-Cys domain-containing protein</fullName>
    </recommendedName>
</protein>
<dbReference type="GO" id="GO:0009897">
    <property type="term" value="C:external side of plasma membrane"/>
    <property type="evidence" value="ECO:0007669"/>
    <property type="project" value="TreeGrafter"/>
</dbReference>
<dbReference type="STRING" id="94237.ENSMMOP00000014431"/>
<keyword evidence="1" id="KW-0732">Signal</keyword>
<dbReference type="PANTHER" id="PTHR46875">
    <property type="entry name" value="TUMOR NECROSIS FACTOR RECEPTOR SUPERFAMILY MEMBER 5"/>
    <property type="match status" value="1"/>
</dbReference>
<evidence type="ECO:0000256" key="1">
    <source>
        <dbReference type="SAM" id="SignalP"/>
    </source>
</evidence>
<dbReference type="PRINTS" id="PR01680">
    <property type="entry name" value="TNFACTORR6"/>
</dbReference>
<dbReference type="AlphaFoldDB" id="A0A3Q3WC07"/>
<dbReference type="Gene3D" id="2.10.50.10">
    <property type="entry name" value="Tumor Necrosis Factor Receptor, subunit A, domain 2"/>
    <property type="match status" value="1"/>
</dbReference>
<dbReference type="InterPro" id="IPR052135">
    <property type="entry name" value="TNFRSF5"/>
</dbReference>
<reference evidence="3" key="2">
    <citation type="submission" date="2025-09" db="UniProtKB">
        <authorList>
            <consortium name="Ensembl"/>
        </authorList>
    </citation>
    <scope>IDENTIFICATION</scope>
</reference>
<dbReference type="PANTHER" id="PTHR46875:SF1">
    <property type="entry name" value="TUMOR NECROSIS FACTOR RECEPTOR SUPERFAMILY MEMBER 5"/>
    <property type="match status" value="1"/>
</dbReference>
<evidence type="ECO:0000313" key="4">
    <source>
        <dbReference type="Proteomes" id="UP000261620"/>
    </source>
</evidence>
<dbReference type="GO" id="GO:0004888">
    <property type="term" value="F:transmembrane signaling receptor activity"/>
    <property type="evidence" value="ECO:0007669"/>
    <property type="project" value="InterPro"/>
</dbReference>
<dbReference type="GO" id="GO:0002768">
    <property type="term" value="P:immune response-regulating cell surface receptor signaling pathway"/>
    <property type="evidence" value="ECO:0007669"/>
    <property type="project" value="TreeGrafter"/>
</dbReference>
<keyword evidence="4" id="KW-1185">Reference proteome</keyword>
<dbReference type="Proteomes" id="UP000261620">
    <property type="component" value="Unplaced"/>
</dbReference>
<evidence type="ECO:0000259" key="2">
    <source>
        <dbReference type="SMART" id="SM00208"/>
    </source>
</evidence>
<reference evidence="3" key="1">
    <citation type="submission" date="2025-08" db="UniProtKB">
        <authorList>
            <consortium name="Ensembl"/>
        </authorList>
    </citation>
    <scope>IDENTIFICATION</scope>
</reference>
<proteinExistence type="predicted"/>
<dbReference type="GO" id="GO:0006955">
    <property type="term" value="P:immune response"/>
    <property type="evidence" value="ECO:0007669"/>
    <property type="project" value="InterPro"/>
</dbReference>
<accession>A0A3Q3WC07</accession>
<dbReference type="SUPFAM" id="SSF57586">
    <property type="entry name" value="TNF receptor-like"/>
    <property type="match status" value="1"/>
</dbReference>
<dbReference type="OMA" id="YRIDDEC"/>
<dbReference type="Ensembl" id="ENSMMOT00000014666.1">
    <property type="protein sequence ID" value="ENSMMOP00000014431.1"/>
    <property type="gene ID" value="ENSMMOG00000011044.1"/>
</dbReference>
<feature type="domain" description="TNFR-Cys" evidence="2">
    <location>
        <begin position="32"/>
        <end position="65"/>
    </location>
</feature>
<feature type="signal peptide" evidence="1">
    <location>
        <begin position="1"/>
        <end position="20"/>
    </location>
</feature>
<dbReference type="GO" id="GO:0035631">
    <property type="term" value="C:CD40 receptor complex"/>
    <property type="evidence" value="ECO:0007669"/>
    <property type="project" value="TreeGrafter"/>
</dbReference>